<evidence type="ECO:0000256" key="2">
    <source>
        <dbReference type="SAM" id="Phobius"/>
    </source>
</evidence>
<accession>A0A8J8NQ53</accession>
<feature type="transmembrane region" description="Helical" evidence="2">
    <location>
        <begin position="141"/>
        <end position="161"/>
    </location>
</feature>
<dbReference type="AlphaFoldDB" id="A0A8J8NQ53"/>
<name>A0A8J8NQ53_HALGN</name>
<keyword evidence="2" id="KW-0472">Membrane</keyword>
<feature type="transmembrane region" description="Helical" evidence="2">
    <location>
        <begin position="92"/>
        <end position="120"/>
    </location>
</feature>
<dbReference type="EMBL" id="RRYP01008920">
    <property type="protein sequence ID" value="TNV79433.1"/>
    <property type="molecule type" value="Genomic_DNA"/>
</dbReference>
<protein>
    <submittedName>
        <fullName evidence="3">Uncharacterized protein</fullName>
    </submittedName>
</protein>
<feature type="compositionally biased region" description="Acidic residues" evidence="1">
    <location>
        <begin position="284"/>
        <end position="294"/>
    </location>
</feature>
<evidence type="ECO:0000313" key="4">
    <source>
        <dbReference type="Proteomes" id="UP000785679"/>
    </source>
</evidence>
<proteinExistence type="predicted"/>
<gene>
    <name evidence="3" type="ORF">FGO68_gene16385</name>
</gene>
<keyword evidence="2" id="KW-1133">Transmembrane helix</keyword>
<organism evidence="3 4">
    <name type="scientific">Halteria grandinella</name>
    <dbReference type="NCBI Taxonomy" id="5974"/>
    <lineage>
        <taxon>Eukaryota</taxon>
        <taxon>Sar</taxon>
        <taxon>Alveolata</taxon>
        <taxon>Ciliophora</taxon>
        <taxon>Intramacronucleata</taxon>
        <taxon>Spirotrichea</taxon>
        <taxon>Stichotrichia</taxon>
        <taxon>Sporadotrichida</taxon>
        <taxon>Halteriidae</taxon>
        <taxon>Halteria</taxon>
    </lineage>
</organism>
<reference evidence="3" key="1">
    <citation type="submission" date="2019-06" db="EMBL/GenBank/DDBJ databases">
        <authorList>
            <person name="Zheng W."/>
        </authorList>
    </citation>
    <scope>NUCLEOTIDE SEQUENCE</scope>
    <source>
        <strain evidence="3">QDHG01</strain>
    </source>
</reference>
<comment type="caution">
    <text evidence="3">The sequence shown here is derived from an EMBL/GenBank/DDBJ whole genome shotgun (WGS) entry which is preliminary data.</text>
</comment>
<evidence type="ECO:0000313" key="3">
    <source>
        <dbReference type="EMBL" id="TNV79433.1"/>
    </source>
</evidence>
<feature type="transmembrane region" description="Helical" evidence="2">
    <location>
        <begin position="54"/>
        <end position="72"/>
    </location>
</feature>
<evidence type="ECO:0000256" key="1">
    <source>
        <dbReference type="SAM" id="MobiDB-lite"/>
    </source>
</evidence>
<feature type="region of interest" description="Disordered" evidence="1">
    <location>
        <begin position="278"/>
        <end position="309"/>
    </location>
</feature>
<feature type="region of interest" description="Disordered" evidence="1">
    <location>
        <begin position="366"/>
        <end position="408"/>
    </location>
</feature>
<keyword evidence="4" id="KW-1185">Reference proteome</keyword>
<feature type="transmembrane region" description="Helical" evidence="2">
    <location>
        <begin position="12"/>
        <end position="34"/>
    </location>
</feature>
<dbReference type="Proteomes" id="UP000785679">
    <property type="component" value="Unassembled WGS sequence"/>
</dbReference>
<keyword evidence="2" id="KW-0812">Transmembrane</keyword>
<sequence>MENYTVVMEYVASFSIQICLFFFVFEMQSVKVLIVSQTPQEHRDGKVSANLQRWMVTVVQCLAFAGMMYFYVDWYIVLEGKESIRERNIFNVWFFFYKVLTFLVELYVLILLCTLIRFFIKVKKQRFIEDYEDWVGFDSQQRLLIGWIITLICLNFANIVFKGFIRSIVQLTHDQNTDEDLDNVIILHKYRFFVFSVIDILNGMSILYAFYCMALSSLKHKQTSPNAASLNAEDEKLLPRDSISCNTIKIKQILAGNESSSQKKDPFVKNQLLKNRQMSSANYSDDDNSADISEDEIRQTQKPVNTLHKLRTNSNHSYLGTDLDDDHSATQFRSFLRMEFALYKGMQQQKYHHLVKTESNDMIMNSHAKSEQSPSSGNNRKKVKKQQLFNTIGSPAFQQNDTSMNNRK</sequence>
<feature type="compositionally biased region" description="Polar residues" evidence="1">
    <location>
        <begin position="387"/>
        <end position="408"/>
    </location>
</feature>
<feature type="transmembrane region" description="Helical" evidence="2">
    <location>
        <begin position="190"/>
        <end position="211"/>
    </location>
</feature>